<evidence type="ECO:0000313" key="3">
    <source>
        <dbReference type="Proteomes" id="UP001357452"/>
    </source>
</evidence>
<keyword evidence="2" id="KW-0436">Ligase</keyword>
<dbReference type="GO" id="GO:0016787">
    <property type="term" value="F:hydrolase activity"/>
    <property type="evidence" value="ECO:0007669"/>
    <property type="project" value="UniProtKB-KW"/>
</dbReference>
<dbReference type="EMBL" id="JAZGLY010000005">
    <property type="protein sequence ID" value="MEE6187505.1"/>
    <property type="molecule type" value="Genomic_DNA"/>
</dbReference>
<keyword evidence="3" id="KW-1185">Reference proteome</keyword>
<dbReference type="GO" id="GO:0004519">
    <property type="term" value="F:endonuclease activity"/>
    <property type="evidence" value="ECO:0007669"/>
    <property type="project" value="UniProtKB-KW"/>
</dbReference>
<sequence>MEIICNNEVLILSPLRAAYWPKERTLFLADLHLGKTGYFRSHGIPIPSTVLHDDLKRLGKLIETYKAQKLIIAGDMFHHDLNTDINIFQQWREYYADISFILVPGNHDKLLHINYEQLDIQITSKEFVAAPFVITHELPEPDNNRFIIAGHLHPGYQLIGKARQSLRLPCFVVSSHHLILPAFSTFTGLFTGYKNRNNTRYYVIGNESVYRA</sequence>
<keyword evidence="2" id="KW-0378">Hydrolase</keyword>
<dbReference type="EC" id="3.1.-.-" evidence="2"/>
<comment type="caution">
    <text evidence="2">The sequence shown here is derived from an EMBL/GenBank/DDBJ whole genome shotgun (WGS) entry which is preliminary data.</text>
</comment>
<dbReference type="InterPro" id="IPR024173">
    <property type="entry name" value="Pesterase_MJ0037-like"/>
</dbReference>
<dbReference type="RefSeq" id="WP_330974914.1">
    <property type="nucleotide sequence ID" value="NZ_JAZGLY010000005.1"/>
</dbReference>
<dbReference type="InterPro" id="IPR026336">
    <property type="entry name" value="PdeM-like"/>
</dbReference>
<dbReference type="InterPro" id="IPR029052">
    <property type="entry name" value="Metallo-depent_PP-like"/>
</dbReference>
<proteinExistence type="predicted"/>
<evidence type="ECO:0000259" key="1">
    <source>
        <dbReference type="Pfam" id="PF00149"/>
    </source>
</evidence>
<dbReference type="Gene3D" id="3.60.21.10">
    <property type="match status" value="1"/>
</dbReference>
<keyword evidence="2" id="KW-0540">Nuclease</keyword>
<feature type="domain" description="Calcineurin-like phosphoesterase" evidence="1">
    <location>
        <begin position="24"/>
        <end position="114"/>
    </location>
</feature>
<dbReference type="GO" id="GO:0016874">
    <property type="term" value="F:ligase activity"/>
    <property type="evidence" value="ECO:0007669"/>
    <property type="project" value="UniProtKB-KW"/>
</dbReference>
<dbReference type="NCBIfam" id="TIGR04123">
    <property type="entry name" value="P_estr_lig_assc"/>
    <property type="match status" value="1"/>
</dbReference>
<dbReference type="InterPro" id="IPR004843">
    <property type="entry name" value="Calcineurin-like_PHP"/>
</dbReference>
<keyword evidence="2" id="KW-0255">Endonuclease</keyword>
<dbReference type="PIRSF" id="PIRSF000887">
    <property type="entry name" value="Pesterase_MJ0037"/>
    <property type="match status" value="1"/>
</dbReference>
<dbReference type="PANTHER" id="PTHR39323">
    <property type="entry name" value="BLR1149 PROTEIN"/>
    <property type="match status" value="1"/>
</dbReference>
<accession>A0ABU7RHN4</accession>
<dbReference type="Pfam" id="PF00149">
    <property type="entry name" value="Metallophos"/>
    <property type="match status" value="1"/>
</dbReference>
<gene>
    <name evidence="2" type="primary">pdeM</name>
    <name evidence="2" type="ORF">V2H41_09480</name>
</gene>
<reference evidence="2 3" key="1">
    <citation type="submission" date="2024-01" db="EMBL/GenBank/DDBJ databases">
        <title>Niabella digestum sp. nov., isolated from waste digestion system.</title>
        <authorList>
            <person name="Zhang L."/>
        </authorList>
    </citation>
    <scope>NUCLEOTIDE SEQUENCE [LARGE SCALE GENOMIC DNA]</scope>
    <source>
        <strain evidence="2 3">A18</strain>
    </source>
</reference>
<protein>
    <submittedName>
        <fullName evidence="2">Ligase-associated DNA damage response endonuclease PdeM</fullName>
        <ecNumber evidence="2">3.1.-.-</ecNumber>
    </submittedName>
</protein>
<dbReference type="SUPFAM" id="SSF56300">
    <property type="entry name" value="Metallo-dependent phosphatases"/>
    <property type="match status" value="1"/>
</dbReference>
<name>A0ABU7RHN4_9BACT</name>
<organism evidence="2 3">
    <name type="scientific">Niabella digestorum</name>
    <dbReference type="NCBI Taxonomy" id="3117701"/>
    <lineage>
        <taxon>Bacteria</taxon>
        <taxon>Pseudomonadati</taxon>
        <taxon>Bacteroidota</taxon>
        <taxon>Chitinophagia</taxon>
        <taxon>Chitinophagales</taxon>
        <taxon>Chitinophagaceae</taxon>
        <taxon>Niabella</taxon>
    </lineage>
</organism>
<dbReference type="PANTHER" id="PTHR39323:SF1">
    <property type="entry name" value="BLR1149 PROTEIN"/>
    <property type="match status" value="1"/>
</dbReference>
<dbReference type="Proteomes" id="UP001357452">
    <property type="component" value="Unassembled WGS sequence"/>
</dbReference>
<evidence type="ECO:0000313" key="2">
    <source>
        <dbReference type="EMBL" id="MEE6187505.1"/>
    </source>
</evidence>